<protein>
    <submittedName>
        <fullName evidence="1">Uncharacterized protein</fullName>
    </submittedName>
</protein>
<evidence type="ECO:0000313" key="1">
    <source>
        <dbReference type="EMBL" id="TGJ81131.1"/>
    </source>
</evidence>
<dbReference type="OrthoDB" id="3515175at2759"/>
<sequence>MWRMWDEMGHELGGERELRVEEDRSRTSLIVREFAAKFEVKITDDANALVSVPLIEPGAFQLIRPSDSLQTGRDKVFQAPPHSRSSIQPSNAIIVQRIEGILQRDGFTLSVLDGVLKLRPFQPSLRRLLRENPEFLHLSSPRRDSTIVA</sequence>
<keyword evidence="2" id="KW-1185">Reference proteome</keyword>
<gene>
    <name evidence="1" type="ORF">E0Z10_g7631</name>
</gene>
<dbReference type="STRING" id="37992.A0A4Z0YNV6"/>
<dbReference type="EMBL" id="SKBN01000184">
    <property type="protein sequence ID" value="TGJ81131.1"/>
    <property type="molecule type" value="Genomic_DNA"/>
</dbReference>
<proteinExistence type="predicted"/>
<evidence type="ECO:0000313" key="2">
    <source>
        <dbReference type="Proteomes" id="UP000297716"/>
    </source>
</evidence>
<dbReference type="Proteomes" id="UP000297716">
    <property type="component" value="Unassembled WGS sequence"/>
</dbReference>
<accession>A0A4Z0YNV6</accession>
<reference evidence="1 2" key="1">
    <citation type="submission" date="2019-03" db="EMBL/GenBank/DDBJ databases">
        <title>Draft genome sequence of Xylaria hypoxylon DSM 108379, a ubiquitous saprotrophic-parasitic fungi on hardwood.</title>
        <authorList>
            <person name="Buettner E."/>
            <person name="Leonhardt S."/>
            <person name="Gebauer A.M."/>
            <person name="Liers C."/>
            <person name="Hofrichter M."/>
            <person name="Kellner H."/>
        </authorList>
    </citation>
    <scope>NUCLEOTIDE SEQUENCE [LARGE SCALE GENOMIC DNA]</scope>
    <source>
        <strain evidence="1 2">DSM 108379</strain>
    </source>
</reference>
<name>A0A4Z0YNV6_9PEZI</name>
<organism evidence="1 2">
    <name type="scientific">Xylaria hypoxylon</name>
    <dbReference type="NCBI Taxonomy" id="37992"/>
    <lineage>
        <taxon>Eukaryota</taxon>
        <taxon>Fungi</taxon>
        <taxon>Dikarya</taxon>
        <taxon>Ascomycota</taxon>
        <taxon>Pezizomycotina</taxon>
        <taxon>Sordariomycetes</taxon>
        <taxon>Xylariomycetidae</taxon>
        <taxon>Xylariales</taxon>
        <taxon>Xylariaceae</taxon>
        <taxon>Xylaria</taxon>
    </lineage>
</organism>
<comment type="caution">
    <text evidence="1">The sequence shown here is derived from an EMBL/GenBank/DDBJ whole genome shotgun (WGS) entry which is preliminary data.</text>
</comment>
<dbReference type="AlphaFoldDB" id="A0A4Z0YNV6"/>